<organism evidence="1">
    <name type="scientific">Cacopsylla melanoneura</name>
    <dbReference type="NCBI Taxonomy" id="428564"/>
    <lineage>
        <taxon>Eukaryota</taxon>
        <taxon>Metazoa</taxon>
        <taxon>Ecdysozoa</taxon>
        <taxon>Arthropoda</taxon>
        <taxon>Hexapoda</taxon>
        <taxon>Insecta</taxon>
        <taxon>Pterygota</taxon>
        <taxon>Neoptera</taxon>
        <taxon>Paraneoptera</taxon>
        <taxon>Hemiptera</taxon>
        <taxon>Sternorrhyncha</taxon>
        <taxon>Psylloidea</taxon>
        <taxon>Psyllidae</taxon>
        <taxon>Psyllinae</taxon>
        <taxon>Cacopsylla</taxon>
    </lineage>
</organism>
<evidence type="ECO:0000313" key="1">
    <source>
        <dbReference type="EMBL" id="CAG6743250.1"/>
    </source>
</evidence>
<protein>
    <submittedName>
        <fullName evidence="1">Uncharacterized protein</fullName>
    </submittedName>
</protein>
<sequence>MGKLLTSEGTFYMFFNDFFLKISPVARIESELGISLIRRVFQIDEKAPIIPLRYLLNKMIFGYYDYIGTPLPHLLHLVMGCNQFGNRNVARERKKVEDP</sequence>
<dbReference type="AlphaFoldDB" id="A0A8D9E971"/>
<accession>A0A8D9E971</accession>
<proteinExistence type="predicted"/>
<name>A0A8D9E971_9HEMI</name>
<reference evidence="1" key="1">
    <citation type="submission" date="2021-05" db="EMBL/GenBank/DDBJ databases">
        <authorList>
            <person name="Alioto T."/>
            <person name="Alioto T."/>
            <person name="Gomez Garrido J."/>
        </authorList>
    </citation>
    <scope>NUCLEOTIDE SEQUENCE</scope>
</reference>
<dbReference type="EMBL" id="HBUF01445151">
    <property type="protein sequence ID" value="CAG6743250.1"/>
    <property type="molecule type" value="Transcribed_RNA"/>
</dbReference>